<name>A0A8J5XH25_DIALT</name>
<keyword evidence="11" id="KW-1185">Reference proteome</keyword>
<evidence type="ECO:0000256" key="9">
    <source>
        <dbReference type="SAM" id="MobiDB-lite"/>
    </source>
</evidence>
<dbReference type="Proteomes" id="UP000751190">
    <property type="component" value="Unassembled WGS sequence"/>
</dbReference>
<keyword evidence="8" id="KW-0999">Mitochondrion inner membrane</keyword>
<evidence type="ECO:0000256" key="4">
    <source>
        <dbReference type="ARBA" id="ARBA00022946"/>
    </source>
</evidence>
<evidence type="ECO:0000256" key="8">
    <source>
        <dbReference type="RuleBase" id="RU367142"/>
    </source>
</evidence>
<dbReference type="OrthoDB" id="436405at2759"/>
<proteinExistence type="inferred from homology"/>
<feature type="region of interest" description="Disordered" evidence="9">
    <location>
        <begin position="32"/>
        <end position="126"/>
    </location>
</feature>
<comment type="function">
    <text evidence="8">Essential component of the TIM23 complex, a complex that mediates the translocation of transit peptide-containing proteins across the mitochondrial inner membrane.</text>
</comment>
<dbReference type="EMBL" id="JAGTXO010000014">
    <property type="protein sequence ID" value="KAG8463978.1"/>
    <property type="molecule type" value="Genomic_DNA"/>
</dbReference>
<organism evidence="10 11">
    <name type="scientific">Diacronema lutheri</name>
    <name type="common">Unicellular marine alga</name>
    <name type="synonym">Monochrysis lutheri</name>
    <dbReference type="NCBI Taxonomy" id="2081491"/>
    <lineage>
        <taxon>Eukaryota</taxon>
        <taxon>Haptista</taxon>
        <taxon>Haptophyta</taxon>
        <taxon>Pavlovophyceae</taxon>
        <taxon>Pavlovales</taxon>
        <taxon>Pavlovaceae</taxon>
        <taxon>Diacronema</taxon>
    </lineage>
</organism>
<comment type="similarity">
    <text evidence="2 8">Belongs to the TIM21 family.</text>
</comment>
<keyword evidence="3 8" id="KW-0812">Transmembrane</keyword>
<evidence type="ECO:0000256" key="1">
    <source>
        <dbReference type="ARBA" id="ARBA00004304"/>
    </source>
</evidence>
<comment type="subunit">
    <text evidence="8">Component of the TIM23 complex.</text>
</comment>
<keyword evidence="6 8" id="KW-0496">Mitochondrion</keyword>
<accession>A0A8J5XH25</accession>
<dbReference type="Pfam" id="PF08294">
    <property type="entry name" value="TIM21"/>
    <property type="match status" value="1"/>
</dbReference>
<gene>
    <name evidence="10" type="ORF">KFE25_000146</name>
</gene>
<keyword evidence="8" id="KW-0811">Translocation</keyword>
<dbReference type="PANTHER" id="PTHR13032:SF6">
    <property type="entry name" value="MITOCHONDRIAL IMPORT INNER MEMBRANE TRANSLOCASE SUBUNIT TIM21"/>
    <property type="match status" value="1"/>
</dbReference>
<sequence>MLSRVTFRAAARVARPGALGPLRWQPCRALCQAKSPAPDTPSSPGEAPKEHKPASPASAAAHPPASEKPHAAPLAGAASAAAAGAAAAGAGSPPGGAGAPPSDGNRSALTLSEEEDGAPPPMEWEPGVAGTVQKGLSAVIIAFGAAAFGVCALGAYWALFPGSASPGTIFEEAADKVKVDPEVADRLGTPIKAYGADFGGGEGRRNFVQSWEVEGDDGKPAIQVKFNVQGPQGRGVVHAQAATARSRGQFNFIVFEDRRRRETIYVLDNRADLRAAARAAAGAAAAAAAAKPTTPPAAAAPA</sequence>
<protein>
    <recommendedName>
        <fullName evidence="8">Mitochondrial import inner membrane translocase subunit Tim21</fullName>
    </recommendedName>
</protein>
<dbReference type="Gene3D" id="3.10.450.320">
    <property type="entry name" value="Mitochondrial import inner membrane translocase subunit Tim21"/>
    <property type="match status" value="1"/>
</dbReference>
<keyword evidence="8" id="KW-0813">Transport</keyword>
<comment type="caution">
    <text evidence="10">The sequence shown here is derived from an EMBL/GenBank/DDBJ whole genome shotgun (WGS) entry which is preliminary data.</text>
</comment>
<keyword evidence="5 8" id="KW-1133">Transmembrane helix</keyword>
<evidence type="ECO:0000313" key="10">
    <source>
        <dbReference type="EMBL" id="KAG8463978.1"/>
    </source>
</evidence>
<dbReference type="InterPro" id="IPR013261">
    <property type="entry name" value="Tim21"/>
</dbReference>
<keyword evidence="8" id="KW-0653">Protein transport</keyword>
<evidence type="ECO:0000256" key="7">
    <source>
        <dbReference type="ARBA" id="ARBA00023136"/>
    </source>
</evidence>
<dbReference type="PANTHER" id="PTHR13032">
    <property type="entry name" value="MITOCHONDRIAL IMPORT INNER MEMBRANE TRANSLOCASE SUBUNIT TIM21"/>
    <property type="match status" value="1"/>
</dbReference>
<evidence type="ECO:0000256" key="2">
    <source>
        <dbReference type="ARBA" id="ARBA00010867"/>
    </source>
</evidence>
<dbReference type="GO" id="GO:0005744">
    <property type="term" value="C:TIM23 mitochondrial import inner membrane translocase complex"/>
    <property type="evidence" value="ECO:0007669"/>
    <property type="project" value="UniProtKB-UniRule"/>
</dbReference>
<evidence type="ECO:0000256" key="3">
    <source>
        <dbReference type="ARBA" id="ARBA00022692"/>
    </source>
</evidence>
<evidence type="ECO:0000313" key="11">
    <source>
        <dbReference type="Proteomes" id="UP000751190"/>
    </source>
</evidence>
<dbReference type="GO" id="GO:0030150">
    <property type="term" value="P:protein import into mitochondrial matrix"/>
    <property type="evidence" value="ECO:0007669"/>
    <property type="project" value="UniProtKB-UniRule"/>
</dbReference>
<feature type="transmembrane region" description="Helical" evidence="8">
    <location>
        <begin position="136"/>
        <end position="159"/>
    </location>
</feature>
<dbReference type="AlphaFoldDB" id="A0A8J5XH25"/>
<keyword evidence="7 8" id="KW-0472">Membrane</keyword>
<dbReference type="InterPro" id="IPR038552">
    <property type="entry name" value="Tim21_IMS_sf"/>
</dbReference>
<feature type="compositionally biased region" description="Low complexity" evidence="9">
    <location>
        <begin position="71"/>
        <end position="91"/>
    </location>
</feature>
<reference evidence="10" key="1">
    <citation type="submission" date="2021-05" db="EMBL/GenBank/DDBJ databases">
        <title>The genome of the haptophyte Pavlova lutheri (Diacronema luteri, Pavlovales) - a model for lipid biosynthesis in eukaryotic algae.</title>
        <authorList>
            <person name="Hulatt C.J."/>
            <person name="Posewitz M.C."/>
        </authorList>
    </citation>
    <scope>NUCLEOTIDE SEQUENCE</scope>
    <source>
        <strain evidence="10">NIVA-4/92</strain>
    </source>
</reference>
<feature type="compositionally biased region" description="Low complexity" evidence="9">
    <location>
        <begin position="54"/>
        <end position="64"/>
    </location>
</feature>
<comment type="subcellular location">
    <subcellularLocation>
        <location evidence="8">Mitochondrion inner membrane</location>
        <topology evidence="8">Single-pass membrane protein</topology>
    </subcellularLocation>
    <subcellularLocation>
        <location evidence="1">Mitochondrion membrane</location>
        <topology evidence="1">Single-pass membrane protein</topology>
    </subcellularLocation>
</comment>
<keyword evidence="4" id="KW-0809">Transit peptide</keyword>
<evidence type="ECO:0000256" key="6">
    <source>
        <dbReference type="ARBA" id="ARBA00023128"/>
    </source>
</evidence>
<evidence type="ECO:0000256" key="5">
    <source>
        <dbReference type="ARBA" id="ARBA00022989"/>
    </source>
</evidence>